<dbReference type="OrthoDB" id="1434533at2759"/>
<feature type="non-terminal residue" evidence="2">
    <location>
        <position position="1"/>
    </location>
</feature>
<evidence type="ECO:0000259" key="1">
    <source>
        <dbReference type="Pfam" id="PF07727"/>
    </source>
</evidence>
<reference evidence="2" key="1">
    <citation type="submission" date="2018-05" db="EMBL/GenBank/DDBJ databases">
        <title>Draft genome of Mucuna pruriens seed.</title>
        <authorList>
            <person name="Nnadi N.E."/>
            <person name="Vos R."/>
            <person name="Hasami M.H."/>
            <person name="Devisetty U.K."/>
            <person name="Aguiy J.C."/>
        </authorList>
    </citation>
    <scope>NUCLEOTIDE SEQUENCE [LARGE SCALE GENOMIC DNA]</scope>
    <source>
        <strain evidence="2">JCA_2017</strain>
    </source>
</reference>
<sequence length="254" mass="29360">MLILHGTLNKEAYMELPKWVKSTNPNQVYRLKHSIYGLKQYFGSSFTTLLIHVDDLFLIGNNFGEIQTIKQSLDNIFHIKDLGILKYSIDFEVSRSKVGISLSQRKYTLDILFDIRCLTSKPISTLMANNNKLHATNGEPFDDPVSYYKLIGQLLYLTTTKLDIGFVVHNLVSLCYPIICHYQDVIVLEIRPTALKLKDLLLDIEKCQSKLFYLLLTFSYDQLANILTKSLNHLPFSHLLSKLRVLNIYYLVYD</sequence>
<keyword evidence="3" id="KW-1185">Reference proteome</keyword>
<feature type="non-terminal residue" evidence="2">
    <location>
        <position position="254"/>
    </location>
</feature>
<evidence type="ECO:0000313" key="3">
    <source>
        <dbReference type="Proteomes" id="UP000257109"/>
    </source>
</evidence>
<dbReference type="InterPro" id="IPR013103">
    <property type="entry name" value="RVT_2"/>
</dbReference>
<comment type="caution">
    <text evidence="2">The sequence shown here is derived from an EMBL/GenBank/DDBJ whole genome shotgun (WGS) entry which is preliminary data.</text>
</comment>
<dbReference type="EMBL" id="QJKJ01010299">
    <property type="protein sequence ID" value="RDX74090.1"/>
    <property type="molecule type" value="Genomic_DNA"/>
</dbReference>
<evidence type="ECO:0000313" key="2">
    <source>
        <dbReference type="EMBL" id="RDX74090.1"/>
    </source>
</evidence>
<accession>A0A371F714</accession>
<gene>
    <name evidence="2" type="ORF">CR513_46200</name>
</gene>
<dbReference type="AlphaFoldDB" id="A0A371F714"/>
<dbReference type="Pfam" id="PF07727">
    <property type="entry name" value="RVT_2"/>
    <property type="match status" value="1"/>
</dbReference>
<dbReference type="Proteomes" id="UP000257109">
    <property type="component" value="Unassembled WGS sequence"/>
</dbReference>
<feature type="domain" description="Reverse transcriptase Ty1/copia-type" evidence="1">
    <location>
        <begin position="41"/>
        <end position="120"/>
    </location>
</feature>
<organism evidence="2 3">
    <name type="scientific">Mucuna pruriens</name>
    <name type="common">Velvet bean</name>
    <name type="synonym">Dolichos pruriens</name>
    <dbReference type="NCBI Taxonomy" id="157652"/>
    <lineage>
        <taxon>Eukaryota</taxon>
        <taxon>Viridiplantae</taxon>
        <taxon>Streptophyta</taxon>
        <taxon>Embryophyta</taxon>
        <taxon>Tracheophyta</taxon>
        <taxon>Spermatophyta</taxon>
        <taxon>Magnoliopsida</taxon>
        <taxon>eudicotyledons</taxon>
        <taxon>Gunneridae</taxon>
        <taxon>Pentapetalae</taxon>
        <taxon>rosids</taxon>
        <taxon>fabids</taxon>
        <taxon>Fabales</taxon>
        <taxon>Fabaceae</taxon>
        <taxon>Papilionoideae</taxon>
        <taxon>50 kb inversion clade</taxon>
        <taxon>NPAAA clade</taxon>
        <taxon>indigoferoid/millettioid clade</taxon>
        <taxon>Phaseoleae</taxon>
        <taxon>Mucuna</taxon>
    </lineage>
</organism>
<proteinExistence type="predicted"/>
<name>A0A371F714_MUCPR</name>
<protein>
    <recommendedName>
        <fullName evidence="1">Reverse transcriptase Ty1/copia-type domain-containing protein</fullName>
    </recommendedName>
</protein>